<dbReference type="OrthoDB" id="9804960at2"/>
<dbReference type="Proteomes" id="UP000295504">
    <property type="component" value="Unassembled WGS sequence"/>
</dbReference>
<dbReference type="AlphaFoldDB" id="A0A4R2T0C9"/>
<accession>A0A4R2T0C9</accession>
<dbReference type="SMART" id="SM00893">
    <property type="entry name" value="ETF"/>
    <property type="match status" value="1"/>
</dbReference>
<gene>
    <name evidence="5" type="ORF">EDD79_10529</name>
</gene>
<evidence type="ECO:0000313" key="5">
    <source>
        <dbReference type="EMBL" id="TCP96299.1"/>
    </source>
</evidence>
<dbReference type="EMBL" id="SLYC01000052">
    <property type="protein sequence ID" value="TCP96299.1"/>
    <property type="molecule type" value="Genomic_DNA"/>
</dbReference>
<protein>
    <recommendedName>
        <fullName evidence="2">Electron transfer flavoprotein small subunit</fullName>
    </recommendedName>
</protein>
<dbReference type="InterPro" id="IPR012255">
    <property type="entry name" value="ETF_b"/>
</dbReference>
<sequence>MKIIVCVKQVPDTNEIRIDPVTGTLIRDGVPSILNPDDRNAVEEALVLKDKNPGSHVTVVTMGPPQAKEILLECLAMGADRAILVSDRAFAGADTWATSETLAGTIKKIGEYDVIFCGRQAIDGDTAQVGPQIAERLNLPQVTYVESLEEQGAELLVKRKLEDGYEMIKIAKPALLTAIKELNVPRYPSVGGIVTAVQEKEIEVWSVNDIQVDLDQIGLKGSPTKVKRSFTPEVKGKGVMLEGTPQEVAVQLVANLKSKHLI</sequence>
<dbReference type="InterPro" id="IPR033948">
    <property type="entry name" value="ETF_beta_N"/>
</dbReference>
<evidence type="ECO:0000256" key="1">
    <source>
        <dbReference type="ARBA" id="ARBA00007557"/>
    </source>
</evidence>
<dbReference type="PIRSF" id="PIRSF000090">
    <property type="entry name" value="Beta-ETF"/>
    <property type="match status" value="1"/>
</dbReference>
<name>A0A4R2T0C9_9FIRM</name>
<comment type="cofactor">
    <cofactor evidence="3">
        <name>AMP</name>
        <dbReference type="ChEBI" id="CHEBI:456215"/>
    </cofactor>
</comment>
<dbReference type="CDD" id="cd01714">
    <property type="entry name" value="ETF_beta"/>
    <property type="match status" value="1"/>
</dbReference>
<feature type="domain" description="Electron transfer flavoprotein alpha/beta-subunit N-terminal" evidence="4">
    <location>
        <begin position="22"/>
        <end position="214"/>
    </location>
</feature>
<evidence type="ECO:0000313" key="6">
    <source>
        <dbReference type="Proteomes" id="UP000295504"/>
    </source>
</evidence>
<dbReference type="GO" id="GO:0009055">
    <property type="term" value="F:electron transfer activity"/>
    <property type="evidence" value="ECO:0007669"/>
    <property type="project" value="InterPro"/>
</dbReference>
<reference evidence="5 6" key="1">
    <citation type="submission" date="2019-03" db="EMBL/GenBank/DDBJ databases">
        <title>Genomic Encyclopedia of Type Strains, Phase IV (KMG-IV): sequencing the most valuable type-strain genomes for metagenomic binning, comparative biology and taxonomic classification.</title>
        <authorList>
            <person name="Goeker M."/>
        </authorList>
    </citation>
    <scope>NUCLEOTIDE SEQUENCE [LARGE SCALE GENOMIC DNA]</scope>
    <source>
        <strain evidence="5 6">DSM 100013</strain>
    </source>
</reference>
<evidence type="ECO:0000256" key="3">
    <source>
        <dbReference type="ARBA" id="ARBA00049933"/>
    </source>
</evidence>
<evidence type="ECO:0000259" key="4">
    <source>
        <dbReference type="SMART" id="SM00893"/>
    </source>
</evidence>
<comment type="caution">
    <text evidence="5">The sequence shown here is derived from an EMBL/GenBank/DDBJ whole genome shotgun (WGS) entry which is preliminary data.</text>
</comment>
<dbReference type="InterPro" id="IPR014729">
    <property type="entry name" value="Rossmann-like_a/b/a_fold"/>
</dbReference>
<dbReference type="InterPro" id="IPR014730">
    <property type="entry name" value="ETF_a/b_N"/>
</dbReference>
<dbReference type="Pfam" id="PF01012">
    <property type="entry name" value="ETF"/>
    <property type="match status" value="1"/>
</dbReference>
<proteinExistence type="inferred from homology"/>
<dbReference type="Gene3D" id="3.40.50.620">
    <property type="entry name" value="HUPs"/>
    <property type="match status" value="1"/>
</dbReference>
<dbReference type="PANTHER" id="PTHR21294:SF17">
    <property type="entry name" value="PROTEIN FIXA"/>
    <property type="match status" value="1"/>
</dbReference>
<organism evidence="5 6">
    <name type="scientific">Serpentinicella alkaliphila</name>
    <dbReference type="NCBI Taxonomy" id="1734049"/>
    <lineage>
        <taxon>Bacteria</taxon>
        <taxon>Bacillati</taxon>
        <taxon>Bacillota</taxon>
        <taxon>Clostridia</taxon>
        <taxon>Peptostreptococcales</taxon>
        <taxon>Natronincolaceae</taxon>
        <taxon>Serpentinicella</taxon>
    </lineage>
</organism>
<dbReference type="PROSITE" id="PS01065">
    <property type="entry name" value="ETF_BETA"/>
    <property type="match status" value="1"/>
</dbReference>
<comment type="similarity">
    <text evidence="1">Belongs to the ETF beta-subunit/FixA family.</text>
</comment>
<evidence type="ECO:0000256" key="2">
    <source>
        <dbReference type="ARBA" id="ARBA00042002"/>
    </source>
</evidence>
<dbReference type="InterPro" id="IPR000049">
    <property type="entry name" value="ET-Flavoprotein_bsu_CS"/>
</dbReference>
<keyword evidence="6" id="KW-1185">Reference proteome</keyword>
<dbReference type="PANTHER" id="PTHR21294">
    <property type="entry name" value="ELECTRON TRANSFER FLAVOPROTEIN BETA-SUBUNIT"/>
    <property type="match status" value="1"/>
</dbReference>
<dbReference type="SUPFAM" id="SSF52402">
    <property type="entry name" value="Adenine nucleotide alpha hydrolases-like"/>
    <property type="match status" value="1"/>
</dbReference>
<dbReference type="RefSeq" id="WP_132849588.1">
    <property type="nucleotide sequence ID" value="NZ_CP058648.1"/>
</dbReference>